<name>A0A9W6BVF8_9CHLO</name>
<evidence type="ECO:0000313" key="2">
    <source>
        <dbReference type="EMBL" id="GLC58952.1"/>
    </source>
</evidence>
<feature type="region of interest" description="Disordered" evidence="1">
    <location>
        <begin position="453"/>
        <end position="482"/>
    </location>
</feature>
<protein>
    <submittedName>
        <fullName evidence="2">Uncharacterized protein</fullName>
    </submittedName>
</protein>
<proteinExistence type="predicted"/>
<dbReference type="EMBL" id="BRXU01000025">
    <property type="protein sequence ID" value="GLC58952.1"/>
    <property type="molecule type" value="Genomic_DNA"/>
</dbReference>
<organism evidence="2 3">
    <name type="scientific">Pleodorina starrii</name>
    <dbReference type="NCBI Taxonomy" id="330485"/>
    <lineage>
        <taxon>Eukaryota</taxon>
        <taxon>Viridiplantae</taxon>
        <taxon>Chlorophyta</taxon>
        <taxon>core chlorophytes</taxon>
        <taxon>Chlorophyceae</taxon>
        <taxon>CS clade</taxon>
        <taxon>Chlamydomonadales</taxon>
        <taxon>Volvocaceae</taxon>
        <taxon>Pleodorina</taxon>
    </lineage>
</organism>
<feature type="region of interest" description="Disordered" evidence="1">
    <location>
        <begin position="550"/>
        <end position="593"/>
    </location>
</feature>
<evidence type="ECO:0000256" key="1">
    <source>
        <dbReference type="SAM" id="MobiDB-lite"/>
    </source>
</evidence>
<evidence type="ECO:0000313" key="3">
    <source>
        <dbReference type="Proteomes" id="UP001165080"/>
    </source>
</evidence>
<feature type="compositionally biased region" description="Low complexity" evidence="1">
    <location>
        <begin position="81"/>
        <end position="103"/>
    </location>
</feature>
<feature type="region of interest" description="Disordered" evidence="1">
    <location>
        <begin position="70"/>
        <end position="113"/>
    </location>
</feature>
<keyword evidence="3" id="KW-1185">Reference proteome</keyword>
<sequence length="610" mass="63281">MAFCSKCFEGHKNSEKLSLRTIIHKTQFNQHTLQRGMSTHTEVISGENILKTVSEAKLQTQKFCIWDKPLVPKEGTRTGPQQSGQRGSDADGDSSGADSTAGDRGNKAAAGGGLNETARNAADALVALAGGVAVGAIPQGPVHPSGGVAPGFGPQQMQATGMMAPNALHAPGPLQAPPSQPQMQAAPQGMPSGGVAPGSEPNDDHATLRIVQLLQKQGQHSEASQVPPSTVLGLGKLFSNLQAMSRTPGVSSLFSGLIKQDFLGVANSLTSERTARERAVDDEERTEAVTAAMKLESTAAALLQTRDNTIRPLMQDMTALLATLQEYDTGTSEAAASLTERSKHVQHEYRYNQHAKVQEKYDVMEAFYAYAPSVRSVLSEAFDPEMESALQKVKQSLDTLQGPVPHPGPQVPKVVIDHLEDSVIKDKLSRKLHGLNSCAVSVGVGLDPTFAPSFQTSQGKRTGTPASGAGTSGGSFDEGQGIPATQDLAKVAQVSNRRHSPSPEDPVANLFNKSALCDAGSAGAAVGGGGNASGSRAVADMGGGGGFNGGGGHVSGSGREGGVLGGNVIGDARESGVQGTPMQRFISSQPKGTIGTYFVEETARSQQGHT</sequence>
<gene>
    <name evidence="2" type="primary">PLEST004461</name>
    <name evidence="2" type="ORF">PLESTB_001420900</name>
</gene>
<accession>A0A9W6BVF8</accession>
<feature type="region of interest" description="Disordered" evidence="1">
    <location>
        <begin position="167"/>
        <end position="203"/>
    </location>
</feature>
<dbReference type="AlphaFoldDB" id="A0A9W6BVF8"/>
<dbReference type="Proteomes" id="UP001165080">
    <property type="component" value="Unassembled WGS sequence"/>
</dbReference>
<feature type="compositionally biased region" description="Polar residues" evidence="1">
    <location>
        <begin position="577"/>
        <end position="591"/>
    </location>
</feature>
<feature type="compositionally biased region" description="Low complexity" evidence="1">
    <location>
        <begin position="181"/>
        <end position="190"/>
    </location>
</feature>
<reference evidence="2 3" key="1">
    <citation type="journal article" date="2023" name="Commun. Biol.">
        <title>Reorganization of the ancestral sex-determining regions during the evolution of trioecy in Pleodorina starrii.</title>
        <authorList>
            <person name="Takahashi K."/>
            <person name="Suzuki S."/>
            <person name="Kawai-Toyooka H."/>
            <person name="Yamamoto K."/>
            <person name="Hamaji T."/>
            <person name="Ootsuki R."/>
            <person name="Yamaguchi H."/>
            <person name="Kawachi M."/>
            <person name="Higashiyama T."/>
            <person name="Nozaki H."/>
        </authorList>
    </citation>
    <scope>NUCLEOTIDE SEQUENCE [LARGE SCALE GENOMIC DNA]</scope>
    <source>
        <strain evidence="2 3">NIES-4479</strain>
    </source>
</reference>
<feature type="compositionally biased region" description="Gly residues" evidence="1">
    <location>
        <begin position="550"/>
        <end position="568"/>
    </location>
</feature>
<comment type="caution">
    <text evidence="2">The sequence shown here is derived from an EMBL/GenBank/DDBJ whole genome shotgun (WGS) entry which is preliminary data.</text>
</comment>